<dbReference type="SUPFAM" id="SSF49899">
    <property type="entry name" value="Concanavalin A-like lectins/glucanases"/>
    <property type="match status" value="1"/>
</dbReference>
<dbReference type="InterPro" id="IPR000757">
    <property type="entry name" value="Beta-glucanase-like"/>
</dbReference>
<evidence type="ECO:0000259" key="3">
    <source>
        <dbReference type="PROSITE" id="PS51762"/>
    </source>
</evidence>
<dbReference type="SUPFAM" id="SSF49299">
    <property type="entry name" value="PKD domain"/>
    <property type="match status" value="1"/>
</dbReference>
<dbReference type="Proteomes" id="UP000315131">
    <property type="component" value="Unassembled WGS sequence"/>
</dbReference>
<dbReference type="EMBL" id="VHSF01000001">
    <property type="protein sequence ID" value="TRO67522.1"/>
    <property type="molecule type" value="Genomic_DNA"/>
</dbReference>
<dbReference type="InterPro" id="IPR050546">
    <property type="entry name" value="Glycosyl_Hydrlase_16"/>
</dbReference>
<dbReference type="AlphaFoldDB" id="A0A550I991"/>
<feature type="domain" description="GH16" evidence="3">
    <location>
        <begin position="306"/>
        <end position="552"/>
    </location>
</feature>
<keyword evidence="5" id="KW-1185">Reference proteome</keyword>
<dbReference type="Gene3D" id="2.60.120.200">
    <property type="match status" value="1"/>
</dbReference>
<evidence type="ECO:0000313" key="5">
    <source>
        <dbReference type="Proteomes" id="UP000315131"/>
    </source>
</evidence>
<evidence type="ECO:0000256" key="1">
    <source>
        <dbReference type="ARBA" id="ARBA00006865"/>
    </source>
</evidence>
<dbReference type="CDD" id="cd08023">
    <property type="entry name" value="GH16_laminarinase_like"/>
    <property type="match status" value="1"/>
</dbReference>
<dbReference type="PANTHER" id="PTHR10963:SF55">
    <property type="entry name" value="GLYCOSIDE HYDROLASE FAMILY 16 PROTEIN"/>
    <property type="match status" value="1"/>
</dbReference>
<accession>A0A550I991</accession>
<evidence type="ECO:0000256" key="2">
    <source>
        <dbReference type="SAM" id="SignalP"/>
    </source>
</evidence>
<keyword evidence="2" id="KW-0732">Signal</keyword>
<keyword evidence="4" id="KW-0378">Hydrolase</keyword>
<name>A0A550I991_9FLAO</name>
<dbReference type="GO" id="GO:0004553">
    <property type="term" value="F:hydrolase activity, hydrolyzing O-glycosyl compounds"/>
    <property type="evidence" value="ECO:0007669"/>
    <property type="project" value="InterPro"/>
</dbReference>
<dbReference type="RefSeq" id="WP_143410296.1">
    <property type="nucleotide sequence ID" value="NZ_VHSF01000001.1"/>
</dbReference>
<comment type="caution">
    <text evidence="4">The sequence shown here is derived from an EMBL/GenBank/DDBJ whole genome shotgun (WGS) entry which is preliminary data.</text>
</comment>
<dbReference type="Gene3D" id="2.60.40.10">
    <property type="entry name" value="Immunoglobulins"/>
    <property type="match status" value="1"/>
</dbReference>
<proteinExistence type="inferred from homology"/>
<dbReference type="GO" id="GO:0005975">
    <property type="term" value="P:carbohydrate metabolic process"/>
    <property type="evidence" value="ECO:0007669"/>
    <property type="project" value="InterPro"/>
</dbReference>
<sequence length="552" mass="60028">MRYFKLIFSLLAVSLLLSSCQEDDLELGTILVPTNLTINSNISDDGSGVVEFTASADNAITYEYNFSDGTSAVAAGGTFTKRFTRVGLNTYLVTVVAYGKGGVSSSRTIEIEVRSDFDDPETKQFLTGGSSKTWYIASQVGGHLGVGQNIDDDGNAIVDGGAFFQGPPGFGPDCFYDDQIIFSLDANDNLTYDYNDFDASFVNWQYTTQFGGNGEQFVDECLDTDVADGSVPAQLVPSSAGISEDVSTGTVIELPADSFISYYIGQNQYEVLSIDENSMYLRAVQANDTFLVWYLILTTSPDGSIGGGGGEPDPGFESQFTTEIWADEFDGDALDTDNWQYAIGDGCPDLCGWGNGEAQYYTDSEENVKVENGNLVITAKRQAMEGKDFTSARIFTKDKVEFTYGRVEVRAKLPAGGGTWPAIWMLGAEWPEEAWPGVGEMDIMEFAGNRPNVVSSALHFPGNSGGNPIMGETTVGDVTSEFHIYEVEWTADKITFLMDGEPHLEFDNDDSTPFQDDFFILLNVAMGGSFGGAIADDFQESSMEVDYVRVFQ</sequence>
<feature type="chain" id="PRO_5021725846" evidence="2">
    <location>
        <begin position="22"/>
        <end position="552"/>
    </location>
</feature>
<dbReference type="Pfam" id="PF00722">
    <property type="entry name" value="Glyco_hydro_16"/>
    <property type="match status" value="1"/>
</dbReference>
<dbReference type="InterPro" id="IPR013783">
    <property type="entry name" value="Ig-like_fold"/>
</dbReference>
<dbReference type="PANTHER" id="PTHR10963">
    <property type="entry name" value="GLYCOSYL HYDROLASE-RELATED"/>
    <property type="match status" value="1"/>
</dbReference>
<dbReference type="SMART" id="SM00089">
    <property type="entry name" value="PKD"/>
    <property type="match status" value="1"/>
</dbReference>
<dbReference type="PROSITE" id="PS51762">
    <property type="entry name" value="GH16_2"/>
    <property type="match status" value="1"/>
</dbReference>
<dbReference type="InterPro" id="IPR013320">
    <property type="entry name" value="ConA-like_dom_sf"/>
</dbReference>
<dbReference type="CDD" id="cd00146">
    <property type="entry name" value="PKD"/>
    <property type="match status" value="1"/>
</dbReference>
<protein>
    <submittedName>
        <fullName evidence="4">Family 16 glycosylhydrolase</fullName>
    </submittedName>
</protein>
<dbReference type="PROSITE" id="PS51257">
    <property type="entry name" value="PROKAR_LIPOPROTEIN"/>
    <property type="match status" value="1"/>
</dbReference>
<organism evidence="4 5">
    <name type="scientific">Christiangramia sabulilitoris</name>
    <dbReference type="NCBI Taxonomy" id="2583991"/>
    <lineage>
        <taxon>Bacteria</taxon>
        <taxon>Pseudomonadati</taxon>
        <taxon>Bacteroidota</taxon>
        <taxon>Flavobacteriia</taxon>
        <taxon>Flavobacteriales</taxon>
        <taxon>Flavobacteriaceae</taxon>
        <taxon>Christiangramia</taxon>
    </lineage>
</organism>
<dbReference type="InterPro" id="IPR035986">
    <property type="entry name" value="PKD_dom_sf"/>
</dbReference>
<dbReference type="InterPro" id="IPR022409">
    <property type="entry name" value="PKD/Chitinase_dom"/>
</dbReference>
<feature type="signal peptide" evidence="2">
    <location>
        <begin position="1"/>
        <end position="21"/>
    </location>
</feature>
<reference evidence="4 5" key="1">
    <citation type="submission" date="2019-06" db="EMBL/GenBank/DDBJ databases">
        <title>Gramella sabulilitoris sp. nov., isolated from a marine sand.</title>
        <authorList>
            <person name="Yoon J.-H."/>
        </authorList>
    </citation>
    <scope>NUCLEOTIDE SEQUENCE [LARGE SCALE GENOMIC DNA]</scope>
    <source>
        <strain evidence="4 5">HSMS-1</strain>
    </source>
</reference>
<gene>
    <name evidence="4" type="ORF">FGM01_06470</name>
</gene>
<evidence type="ECO:0000313" key="4">
    <source>
        <dbReference type="EMBL" id="TRO67522.1"/>
    </source>
</evidence>
<comment type="similarity">
    <text evidence="1">Belongs to the glycosyl hydrolase 16 family.</text>
</comment>
<dbReference type="OrthoDB" id="9809583at2"/>